<dbReference type="EMBL" id="QGNW01001572">
    <property type="protein sequence ID" value="RVW36379.1"/>
    <property type="molecule type" value="Genomic_DNA"/>
</dbReference>
<comment type="caution">
    <text evidence="1">The sequence shown here is derived from an EMBL/GenBank/DDBJ whole genome shotgun (WGS) entry which is preliminary data.</text>
</comment>
<name>A0A438DLP5_VITVI</name>
<gene>
    <name evidence="1" type="ORF">CK203_083831</name>
</gene>
<evidence type="ECO:0000313" key="2">
    <source>
        <dbReference type="Proteomes" id="UP000288805"/>
    </source>
</evidence>
<proteinExistence type="predicted"/>
<protein>
    <submittedName>
        <fullName evidence="1">Uncharacterized protein</fullName>
    </submittedName>
</protein>
<accession>A0A438DLP5</accession>
<dbReference type="Proteomes" id="UP000288805">
    <property type="component" value="Unassembled WGS sequence"/>
</dbReference>
<organism evidence="1 2">
    <name type="scientific">Vitis vinifera</name>
    <name type="common">Grape</name>
    <dbReference type="NCBI Taxonomy" id="29760"/>
    <lineage>
        <taxon>Eukaryota</taxon>
        <taxon>Viridiplantae</taxon>
        <taxon>Streptophyta</taxon>
        <taxon>Embryophyta</taxon>
        <taxon>Tracheophyta</taxon>
        <taxon>Spermatophyta</taxon>
        <taxon>Magnoliopsida</taxon>
        <taxon>eudicotyledons</taxon>
        <taxon>Gunneridae</taxon>
        <taxon>Pentapetalae</taxon>
        <taxon>rosids</taxon>
        <taxon>Vitales</taxon>
        <taxon>Vitaceae</taxon>
        <taxon>Viteae</taxon>
        <taxon>Vitis</taxon>
    </lineage>
</organism>
<dbReference type="AlphaFoldDB" id="A0A438DLP5"/>
<sequence length="165" mass="18565">MGLLLQPSITFHHGLQEYRALSKWGMHKLSSLQNFITVTEKELLPGTLSMLKIKKFPILKTSGKSVWGGDIFVAEQMALAAVTNWHFLFNSLASVPHKHDQDIPHPLPAIRYSPYGPLEMKAMISLPLFSVSWKIKISESIEVAKALLHTLERDLFLKVHDAGQP</sequence>
<reference evidence="1 2" key="1">
    <citation type="journal article" date="2018" name="PLoS Genet.">
        <title>Population sequencing reveals clonal diversity and ancestral inbreeding in the grapevine cultivar Chardonnay.</title>
        <authorList>
            <person name="Roach M.J."/>
            <person name="Johnson D.L."/>
            <person name="Bohlmann J."/>
            <person name="van Vuuren H.J."/>
            <person name="Jones S.J."/>
            <person name="Pretorius I.S."/>
            <person name="Schmidt S.A."/>
            <person name="Borneman A.R."/>
        </authorList>
    </citation>
    <scope>NUCLEOTIDE SEQUENCE [LARGE SCALE GENOMIC DNA]</scope>
    <source>
        <strain evidence="2">cv. Chardonnay</strain>
        <tissue evidence="1">Leaf</tissue>
    </source>
</reference>
<evidence type="ECO:0000313" key="1">
    <source>
        <dbReference type="EMBL" id="RVW36379.1"/>
    </source>
</evidence>